<dbReference type="Gene3D" id="3.40.50.150">
    <property type="entry name" value="Vaccinia Virus protein VP39"/>
    <property type="match status" value="1"/>
</dbReference>
<dbReference type="GO" id="GO:0008168">
    <property type="term" value="F:methyltransferase activity"/>
    <property type="evidence" value="ECO:0007669"/>
    <property type="project" value="UniProtKB-KW"/>
</dbReference>
<organism evidence="5 6">
    <name type="scientific">Corynebacterium pyruviciproducens</name>
    <dbReference type="NCBI Taxonomy" id="598660"/>
    <lineage>
        <taxon>Bacteria</taxon>
        <taxon>Bacillati</taxon>
        <taxon>Actinomycetota</taxon>
        <taxon>Actinomycetes</taxon>
        <taxon>Mycobacteriales</taxon>
        <taxon>Corynebacteriaceae</taxon>
        <taxon>Corynebacterium</taxon>
    </lineage>
</organism>
<protein>
    <submittedName>
        <fullName evidence="5">Class I SAM-dependent methyltransferase</fullName>
        <ecNumber evidence="5">2.1.-.-</ecNumber>
    </submittedName>
</protein>
<dbReference type="PANTHER" id="PTHR43464">
    <property type="entry name" value="METHYLTRANSFERASE"/>
    <property type="match status" value="1"/>
</dbReference>
<dbReference type="EMBL" id="CP136958">
    <property type="protein sequence ID" value="WOT03356.1"/>
    <property type="molecule type" value="Genomic_DNA"/>
</dbReference>
<gene>
    <name evidence="5" type="ORF">CYJ47_06280</name>
</gene>
<dbReference type="Proteomes" id="UP000234560">
    <property type="component" value="Chromosome"/>
</dbReference>
<reference evidence="5" key="2">
    <citation type="submission" date="2023-10" db="EMBL/GenBank/DDBJ databases">
        <authorList>
            <person name="Choi B."/>
        </authorList>
    </citation>
    <scope>NUCLEOTIDE SEQUENCE</scope>
    <source>
        <strain evidence="5">UMB0763</strain>
    </source>
</reference>
<dbReference type="KEGG" id="cpyr:CYJ47_06280"/>
<dbReference type="InterPro" id="IPR041698">
    <property type="entry name" value="Methyltransf_25"/>
</dbReference>
<evidence type="ECO:0000256" key="3">
    <source>
        <dbReference type="ARBA" id="ARBA00022691"/>
    </source>
</evidence>
<dbReference type="Pfam" id="PF13649">
    <property type="entry name" value="Methyltransf_25"/>
    <property type="match status" value="1"/>
</dbReference>
<dbReference type="GO" id="GO:0032259">
    <property type="term" value="P:methylation"/>
    <property type="evidence" value="ECO:0007669"/>
    <property type="project" value="UniProtKB-KW"/>
</dbReference>
<dbReference type="RefSeq" id="WP_101679001.1">
    <property type="nucleotide sequence ID" value="NZ_CAMIHY010000014.1"/>
</dbReference>
<evidence type="ECO:0000313" key="6">
    <source>
        <dbReference type="Proteomes" id="UP000234560"/>
    </source>
</evidence>
<keyword evidence="3" id="KW-0949">S-adenosyl-L-methionine</keyword>
<evidence type="ECO:0000256" key="1">
    <source>
        <dbReference type="ARBA" id="ARBA00022603"/>
    </source>
</evidence>
<keyword evidence="2 5" id="KW-0808">Transferase</keyword>
<keyword evidence="1 5" id="KW-0489">Methyltransferase</keyword>
<proteinExistence type="predicted"/>
<dbReference type="InterPro" id="IPR029063">
    <property type="entry name" value="SAM-dependent_MTases_sf"/>
</dbReference>
<name>A0AAF0YV00_9CORY</name>
<dbReference type="AlphaFoldDB" id="A0AAF0YV00"/>
<dbReference type="EC" id="2.1.-.-" evidence="5"/>
<accession>A0AAF0YV00</accession>
<evidence type="ECO:0000313" key="5">
    <source>
        <dbReference type="EMBL" id="WOT03356.1"/>
    </source>
</evidence>
<feature type="domain" description="Methyltransferase" evidence="4">
    <location>
        <begin position="49"/>
        <end position="140"/>
    </location>
</feature>
<dbReference type="PANTHER" id="PTHR43464:SF19">
    <property type="entry name" value="UBIQUINONE BIOSYNTHESIS O-METHYLTRANSFERASE, MITOCHONDRIAL"/>
    <property type="match status" value="1"/>
</dbReference>
<dbReference type="CDD" id="cd02440">
    <property type="entry name" value="AdoMet_MTases"/>
    <property type="match status" value="1"/>
</dbReference>
<dbReference type="SUPFAM" id="SSF53335">
    <property type="entry name" value="S-adenosyl-L-methionine-dependent methyltransferases"/>
    <property type="match status" value="1"/>
</dbReference>
<evidence type="ECO:0000259" key="4">
    <source>
        <dbReference type="Pfam" id="PF13649"/>
    </source>
</evidence>
<evidence type="ECO:0000256" key="2">
    <source>
        <dbReference type="ARBA" id="ARBA00022679"/>
    </source>
</evidence>
<reference evidence="5" key="1">
    <citation type="submission" date="2017-12" db="EMBL/GenBank/DDBJ databases">
        <authorList>
            <person name="Thomas-White K."/>
            <person name="Wolfe A.J."/>
        </authorList>
    </citation>
    <scope>NUCLEOTIDE SEQUENCE</scope>
    <source>
        <strain evidence="5">UMB0763</strain>
    </source>
</reference>
<sequence length="215" mass="23315">MPTWKEITDRNPQHSANYAQRWDRIAAEGKDIFGEARLVDALVDRKSRILDAGCGQGRIGGYLAQRGHTVTGVDIDPYLIGIARSRHPEARWQVGDLVGEGLPRGPFDAIVSAGNVLTFLEPGTQVTAWSNLAAVLAPGGRIAAGFGLDRGYSLEQCQADIEEAGLTTSLLLSSWDIRPFTRGESTFAVVIAQRAGHDRPRAKTATIDLGRLRKL</sequence>